<evidence type="ECO:0000313" key="2">
    <source>
        <dbReference type="EMBL" id="KAK6589330.1"/>
    </source>
</evidence>
<feature type="domain" description="GYF" evidence="1">
    <location>
        <begin position="279"/>
        <end position="335"/>
    </location>
</feature>
<keyword evidence="3" id="KW-1185">Reference proteome</keyword>
<dbReference type="InterPro" id="IPR035445">
    <property type="entry name" value="GYF-like_dom_sf"/>
</dbReference>
<dbReference type="Proteomes" id="UP001311799">
    <property type="component" value="Unassembled WGS sequence"/>
</dbReference>
<reference evidence="2 3" key="1">
    <citation type="submission" date="2023-10" db="EMBL/GenBank/DDBJ databases">
        <title>Comparative genomics analysis reveals potential genetic determinants of host preference in Cryptosporidium xiaoi.</title>
        <authorList>
            <person name="Xiao L."/>
            <person name="Li J."/>
        </authorList>
    </citation>
    <scope>NUCLEOTIDE SEQUENCE [LARGE SCALE GENOMIC DNA]</scope>
    <source>
        <strain evidence="2 3">52996</strain>
    </source>
</reference>
<dbReference type="Pfam" id="PF02213">
    <property type="entry name" value="GYF"/>
    <property type="match status" value="1"/>
</dbReference>
<dbReference type="SUPFAM" id="SSF55277">
    <property type="entry name" value="GYF domain"/>
    <property type="match status" value="1"/>
</dbReference>
<dbReference type="EMBL" id="JAWDEY010000013">
    <property type="protein sequence ID" value="KAK6589330.1"/>
    <property type="molecule type" value="Genomic_DNA"/>
</dbReference>
<evidence type="ECO:0000313" key="3">
    <source>
        <dbReference type="Proteomes" id="UP001311799"/>
    </source>
</evidence>
<organism evidence="2 3">
    <name type="scientific">Cryptosporidium xiaoi</name>
    <dbReference type="NCBI Taxonomy" id="659607"/>
    <lineage>
        <taxon>Eukaryota</taxon>
        <taxon>Sar</taxon>
        <taxon>Alveolata</taxon>
        <taxon>Apicomplexa</taxon>
        <taxon>Conoidasida</taxon>
        <taxon>Coccidia</taxon>
        <taxon>Eucoccidiorida</taxon>
        <taxon>Eimeriorina</taxon>
        <taxon>Cryptosporidiidae</taxon>
        <taxon>Cryptosporidium</taxon>
    </lineage>
</organism>
<name>A0AAV9XYQ0_9CRYT</name>
<dbReference type="AlphaFoldDB" id="A0AAV9XYQ0"/>
<dbReference type="InterPro" id="IPR003169">
    <property type="entry name" value="GYF"/>
</dbReference>
<dbReference type="PROSITE" id="PS50829">
    <property type="entry name" value="GYF"/>
    <property type="match status" value="1"/>
</dbReference>
<sequence length="526" mass="61769">MQIKSERNDYIIDFSIFFDSVLISIDDENCLNCKFFSLEIDIEPSLAHNIDYIENSNVDEFMNNYDFYLNENESNTRFQTKWFQISELPLKTTFDIFYSDHHQSIRECTINQSVKCSSILPSWMIDIYTNFYNNLNTSRSFNDFLLSVIQLRITILGFSRSNHFEISQIGECLIKLNEDQLLSSKNFLFINKIHESSFVLNINDSQIDNFTIGVLKCFFEYIPTISEISSNPNKNYSYETSSIFECRFSRANLPSGNKNPKHSNITIKEHIMDNCDFIPLQWEYLDDNGKVRGPYNSIIIMSWVIKGYFSNTSKLRLFSAGNSSSDNETHSKTFTEFRSLSEHIELIKSDVSRLFPNSEKNLQYKLSQTNSSYRLEDKSYQGNSTYSSKTQYGANKLTDKHYIDSTKNGRKAFFMKEIEEIESIKEQLMKIETEFHNKIKKKPSECKDETENIFCTNPVDKNLSKRDQVIEFATRNVFRQRNNFTFKRWCAEFGSDLVSEACAIRIQRTFRKYKRRKNNTYISNVS</sequence>
<dbReference type="SMART" id="SM00444">
    <property type="entry name" value="GYF"/>
    <property type="match status" value="1"/>
</dbReference>
<gene>
    <name evidence="2" type="ORF">RS030_213432</name>
</gene>
<dbReference type="Gene3D" id="3.30.1490.40">
    <property type="match status" value="1"/>
</dbReference>
<protein>
    <recommendedName>
        <fullName evidence="1">GYF domain-containing protein</fullName>
    </recommendedName>
</protein>
<comment type="caution">
    <text evidence="2">The sequence shown here is derived from an EMBL/GenBank/DDBJ whole genome shotgun (WGS) entry which is preliminary data.</text>
</comment>
<accession>A0AAV9XYQ0</accession>
<evidence type="ECO:0000259" key="1">
    <source>
        <dbReference type="PROSITE" id="PS50829"/>
    </source>
</evidence>
<proteinExistence type="predicted"/>